<evidence type="ECO:0000256" key="3">
    <source>
        <dbReference type="ARBA" id="ARBA00022840"/>
    </source>
</evidence>
<dbReference type="EMBL" id="VSWD01000007">
    <property type="protein sequence ID" value="KAK3097319.1"/>
    <property type="molecule type" value="Genomic_DNA"/>
</dbReference>
<evidence type="ECO:0000256" key="6">
    <source>
        <dbReference type="SAM" id="MobiDB-lite"/>
    </source>
</evidence>
<evidence type="ECO:0000256" key="5">
    <source>
        <dbReference type="HAMAP-Rule" id="MF_03150"/>
    </source>
</evidence>
<organism evidence="8 9">
    <name type="scientific">Pinctada imbricata</name>
    <name type="common">Atlantic pearl-oyster</name>
    <name type="synonym">Pinctada martensii</name>
    <dbReference type="NCBI Taxonomy" id="66713"/>
    <lineage>
        <taxon>Eukaryota</taxon>
        <taxon>Metazoa</taxon>
        <taxon>Spiralia</taxon>
        <taxon>Lophotrochozoa</taxon>
        <taxon>Mollusca</taxon>
        <taxon>Bivalvia</taxon>
        <taxon>Autobranchia</taxon>
        <taxon>Pteriomorphia</taxon>
        <taxon>Pterioida</taxon>
        <taxon>Pterioidea</taxon>
        <taxon>Pteriidae</taxon>
        <taxon>Pinctada</taxon>
    </lineage>
</organism>
<protein>
    <recommendedName>
        <fullName evidence="5">Glutamyl-tRNA(Gln) amidotransferase subunit A, mitochondrial</fullName>
        <shortName evidence="5">Glu-AdT subunit A</shortName>
        <ecNumber evidence="5">6.3.5.7</ecNumber>
    </recommendedName>
</protein>
<dbReference type="InterPro" id="IPR036928">
    <property type="entry name" value="AS_sf"/>
</dbReference>
<evidence type="ECO:0000256" key="2">
    <source>
        <dbReference type="ARBA" id="ARBA00022741"/>
    </source>
</evidence>
<dbReference type="Gene3D" id="3.90.1300.10">
    <property type="entry name" value="Amidase signature (AS) domain"/>
    <property type="match status" value="1"/>
</dbReference>
<dbReference type="Pfam" id="PF01425">
    <property type="entry name" value="Amidase"/>
    <property type="match status" value="2"/>
</dbReference>
<comment type="catalytic activity">
    <reaction evidence="5">
        <text>L-glutamyl-tRNA(Gln) + L-glutamine + ATP + H2O = L-glutaminyl-tRNA(Gln) + L-glutamate + ADP + phosphate + H(+)</text>
        <dbReference type="Rhea" id="RHEA:17521"/>
        <dbReference type="Rhea" id="RHEA-COMP:9681"/>
        <dbReference type="Rhea" id="RHEA-COMP:9684"/>
        <dbReference type="ChEBI" id="CHEBI:15377"/>
        <dbReference type="ChEBI" id="CHEBI:15378"/>
        <dbReference type="ChEBI" id="CHEBI:29985"/>
        <dbReference type="ChEBI" id="CHEBI:30616"/>
        <dbReference type="ChEBI" id="CHEBI:43474"/>
        <dbReference type="ChEBI" id="CHEBI:58359"/>
        <dbReference type="ChEBI" id="CHEBI:78520"/>
        <dbReference type="ChEBI" id="CHEBI:78521"/>
        <dbReference type="ChEBI" id="CHEBI:456216"/>
        <dbReference type="EC" id="6.3.5.7"/>
    </reaction>
</comment>
<keyword evidence="3 5" id="KW-0067">ATP-binding</keyword>
<proteinExistence type="inferred from homology"/>
<feature type="region of interest" description="Disordered" evidence="6">
    <location>
        <begin position="200"/>
        <end position="221"/>
    </location>
</feature>
<dbReference type="GO" id="GO:0005739">
    <property type="term" value="C:mitochondrion"/>
    <property type="evidence" value="ECO:0007669"/>
    <property type="project" value="UniProtKB-SubCell"/>
</dbReference>
<keyword evidence="2 5" id="KW-0547">Nucleotide-binding</keyword>
<dbReference type="GO" id="GO:0032543">
    <property type="term" value="P:mitochondrial translation"/>
    <property type="evidence" value="ECO:0007669"/>
    <property type="project" value="UniProtKB-UniRule"/>
</dbReference>
<dbReference type="GO" id="GO:0070681">
    <property type="term" value="P:glutaminyl-tRNAGln biosynthesis via transamidation"/>
    <property type="evidence" value="ECO:0007669"/>
    <property type="project" value="UniProtKB-UniRule"/>
</dbReference>
<dbReference type="InterPro" id="IPR004412">
    <property type="entry name" value="GatA"/>
</dbReference>
<sequence>MAAEDSDWLTNFDLSATSAQNFMKPGYRKQELNVIYQAIAKLKDGSISMKELYEKCITRAKKVEELNAFVTVNYQNTEHKERIATKRSANQVSGRQREWRKLEGIPLAIKDNFCTKGLRTTCASHMLHNYVPPYNATMVQKLEDEGGVVLGKTNMDEFAMGCGSVDSVHGPVRNPWKYPFEQALNMEKNNTDPFEQALNMEKNNTDPQRSTETGRRADHTSTHHIKDWHIAGGSSGGSAVAVATGTCLGALGSDTGGSTRNPAAYCGVVGLKSTYGLLSRHGLIPLVNSLDVPGILTKTVDDATILLNILAGHDVNDSTTVADEFLPFTLPDEVSVKGLNIGIPKEYHAPGMSSDVLAAWRRAADMFEEAGARVSEVSLPHTQYSISCYSVICATEVASNMARFDGVEFGHRAGVDVSTEQLYAATRHEGFNDVVRGRILAGNFFLLKKNYDDFFLKAQKVRRLISEDFRRVFNSGIDVLLTPTTLTDAPQYSWFSQADGRTRTQEQDVFTQPINMAGIPAVTVPSSLSSSGLPIGLQFIGQHFQEQKLLTVAKWFEQETDFQHLNLDFLDQDNDADNDLYMSPKI</sequence>
<comment type="caution">
    <text evidence="8">The sequence shown here is derived from an EMBL/GenBank/DDBJ whole genome shotgun (WGS) entry which is preliminary data.</text>
</comment>
<evidence type="ECO:0000256" key="4">
    <source>
        <dbReference type="ARBA" id="ARBA00022917"/>
    </source>
</evidence>
<dbReference type="InterPro" id="IPR000120">
    <property type="entry name" value="Amidase"/>
</dbReference>
<dbReference type="GO" id="GO:0005524">
    <property type="term" value="F:ATP binding"/>
    <property type="evidence" value="ECO:0007669"/>
    <property type="project" value="UniProtKB-KW"/>
</dbReference>
<dbReference type="AlphaFoldDB" id="A0AA89BWT8"/>
<keyword evidence="1 5" id="KW-0436">Ligase</keyword>
<dbReference type="PANTHER" id="PTHR11895:SF7">
    <property type="entry name" value="GLUTAMYL-TRNA(GLN) AMIDOTRANSFERASE SUBUNIT A, MITOCHONDRIAL"/>
    <property type="match status" value="1"/>
</dbReference>
<dbReference type="PANTHER" id="PTHR11895">
    <property type="entry name" value="TRANSAMIDASE"/>
    <property type="match status" value="1"/>
</dbReference>
<gene>
    <name evidence="8" type="ORF">FSP39_008595</name>
</gene>
<dbReference type="GO" id="GO:0030956">
    <property type="term" value="C:glutamyl-tRNA(Gln) amidotransferase complex"/>
    <property type="evidence" value="ECO:0007669"/>
    <property type="project" value="UniProtKB-UniRule"/>
</dbReference>
<dbReference type="SUPFAM" id="SSF75304">
    <property type="entry name" value="Amidase signature (AS) enzymes"/>
    <property type="match status" value="2"/>
</dbReference>
<feature type="active site" description="Charge relay system" evidence="5">
    <location>
        <position position="234"/>
    </location>
</feature>
<feature type="active site" description="Acyl-ester intermediate" evidence="5">
    <location>
        <position position="258"/>
    </location>
</feature>
<feature type="domain" description="Amidase" evidence="7">
    <location>
        <begin position="51"/>
        <end position="177"/>
    </location>
</feature>
<dbReference type="Proteomes" id="UP001186944">
    <property type="component" value="Unassembled WGS sequence"/>
</dbReference>
<accession>A0AA89BWT8</accession>
<comment type="function">
    <text evidence="5">Allows the formation of correctly charged Gln-tRNA(Gln) through the transamidation of misacylated Glu-tRNA(Gln) in the mitochondria. The reaction takes place in the presence of glutamine and ATP through an activated gamma-phospho-Glu-tRNA(Gln).</text>
</comment>
<keyword evidence="9" id="KW-1185">Reference proteome</keyword>
<comment type="subcellular location">
    <subcellularLocation>
        <location evidence="5">Mitochondrion</location>
    </subcellularLocation>
</comment>
<reference evidence="8" key="1">
    <citation type="submission" date="2019-08" db="EMBL/GenBank/DDBJ databases">
        <title>The improved chromosome-level genome for the pearl oyster Pinctada fucata martensii using PacBio sequencing and Hi-C.</title>
        <authorList>
            <person name="Zheng Z."/>
        </authorList>
    </citation>
    <scope>NUCLEOTIDE SEQUENCE</scope>
    <source>
        <strain evidence="8">ZZ-2019</strain>
        <tissue evidence="8">Adductor muscle</tissue>
    </source>
</reference>
<keyword evidence="5" id="KW-0496">Mitochondrion</keyword>
<keyword evidence="4 5" id="KW-0648">Protein biosynthesis</keyword>
<evidence type="ECO:0000256" key="1">
    <source>
        <dbReference type="ARBA" id="ARBA00022598"/>
    </source>
</evidence>
<comment type="similarity">
    <text evidence="5">Belongs to the amidase family. GatA subfamily.</text>
</comment>
<comment type="subunit">
    <text evidence="5">Subunit of the heterotrimeric GatCAB amidotransferase (AdT) complex, composed of A, B and C subunits.</text>
</comment>
<dbReference type="EC" id="6.3.5.7" evidence="5"/>
<dbReference type="GO" id="GO:0050567">
    <property type="term" value="F:glutaminyl-tRNA synthase (glutamine-hydrolyzing) activity"/>
    <property type="evidence" value="ECO:0007669"/>
    <property type="project" value="UniProtKB-UniRule"/>
</dbReference>
<evidence type="ECO:0000313" key="8">
    <source>
        <dbReference type="EMBL" id="KAK3097319.1"/>
    </source>
</evidence>
<feature type="compositionally biased region" description="Basic and acidic residues" evidence="6">
    <location>
        <begin position="212"/>
        <end position="221"/>
    </location>
</feature>
<dbReference type="HAMAP" id="MF_00120">
    <property type="entry name" value="GatA"/>
    <property type="match status" value="1"/>
</dbReference>
<feature type="compositionally biased region" description="Polar residues" evidence="6">
    <location>
        <begin position="201"/>
        <end position="211"/>
    </location>
</feature>
<evidence type="ECO:0000313" key="9">
    <source>
        <dbReference type="Proteomes" id="UP001186944"/>
    </source>
</evidence>
<evidence type="ECO:0000259" key="7">
    <source>
        <dbReference type="Pfam" id="PF01425"/>
    </source>
</evidence>
<feature type="domain" description="Amidase" evidence="7">
    <location>
        <begin position="228"/>
        <end position="550"/>
    </location>
</feature>
<dbReference type="InterPro" id="IPR023631">
    <property type="entry name" value="Amidase_dom"/>
</dbReference>
<feature type="active site" description="Charge relay system" evidence="5">
    <location>
        <position position="110"/>
    </location>
</feature>
<name>A0AA89BWT8_PINIB</name>